<dbReference type="Gene3D" id="3.50.50.60">
    <property type="entry name" value="FAD/NAD(P)-binding domain"/>
    <property type="match status" value="2"/>
</dbReference>
<dbReference type="InterPro" id="IPR009051">
    <property type="entry name" value="Helical_ferredxn"/>
</dbReference>
<sequence>MALIANGRFLDAYDLIRQENPMPSVCGRICTHPCESKCRRGSVDEALAICDLKRFVADYAFKNQNERMEKPSAPKNGKKVGVIGAGPSGLTCAYYLARLGYDVDVFDSNPLPGGILNYGIPEYRLPAAVLAREIQEMQKAGFQIHLNTTVGKDIPFGKLQSQTDAIYIAIGTQLPQKAGVEGEELEGVLPGITFLKDVALRRHPVLVGKTIAVIGGGNTAIDSARTALRLGAEKVIILYRRTREAMPANESEIVEALEEGIELQELVSPERFVAGEDGKLVKVECVRREVVNFDKSGRRNTKVIAGSNFFVDVDVAITAVSQQADYPFISTGAISVTPWGTLVVDPNTLMTSSPGVFAGGDVIRGSDVAVAAIADGKKAAAAIDLFLGGKGVLDKGRAIDIPTVIDSDTVEFHNRFEREHLLPEKRCKTFDEVVVGYHKLNAMAESMRCLHCDRR</sequence>
<dbReference type="EC" id="1.-.-.-" evidence="3"/>
<organism evidence="3">
    <name type="scientific">bioreactor metagenome</name>
    <dbReference type="NCBI Taxonomy" id="1076179"/>
    <lineage>
        <taxon>unclassified sequences</taxon>
        <taxon>metagenomes</taxon>
        <taxon>ecological metagenomes</taxon>
    </lineage>
</organism>
<reference evidence="3" key="1">
    <citation type="submission" date="2019-08" db="EMBL/GenBank/DDBJ databases">
        <authorList>
            <person name="Kucharzyk K."/>
            <person name="Murdoch R.W."/>
            <person name="Higgins S."/>
            <person name="Loffler F."/>
        </authorList>
    </citation>
    <scope>NUCLEOTIDE SEQUENCE</scope>
</reference>
<accession>A0A644ZKW7</accession>
<dbReference type="Pfam" id="PF14691">
    <property type="entry name" value="Fer4_20"/>
    <property type="match status" value="1"/>
</dbReference>
<dbReference type="InterPro" id="IPR036188">
    <property type="entry name" value="FAD/NAD-bd_sf"/>
</dbReference>
<comment type="caution">
    <text evidence="3">The sequence shown here is derived from an EMBL/GenBank/DDBJ whole genome shotgun (WGS) entry which is preliminary data.</text>
</comment>
<dbReference type="Gene3D" id="1.10.1060.10">
    <property type="entry name" value="Alpha-helical ferredoxin"/>
    <property type="match status" value="1"/>
</dbReference>
<evidence type="ECO:0000259" key="1">
    <source>
        <dbReference type="Pfam" id="PF07992"/>
    </source>
</evidence>
<gene>
    <name evidence="3" type="primary">sfrB_5</name>
    <name evidence="3" type="ORF">SDC9_88091</name>
</gene>
<dbReference type="GO" id="GO:0051536">
    <property type="term" value="F:iron-sulfur cluster binding"/>
    <property type="evidence" value="ECO:0007669"/>
    <property type="project" value="InterPro"/>
</dbReference>
<evidence type="ECO:0000259" key="2">
    <source>
        <dbReference type="Pfam" id="PF14691"/>
    </source>
</evidence>
<dbReference type="InterPro" id="IPR028261">
    <property type="entry name" value="DPD_II"/>
</dbReference>
<feature type="domain" description="Dihydroprymidine dehydrogenase" evidence="2">
    <location>
        <begin position="3"/>
        <end position="64"/>
    </location>
</feature>
<dbReference type="SUPFAM" id="SSF46548">
    <property type="entry name" value="alpha-helical ferredoxin"/>
    <property type="match status" value="1"/>
</dbReference>
<dbReference type="AlphaFoldDB" id="A0A644ZKW7"/>
<dbReference type="GO" id="GO:0016491">
    <property type="term" value="F:oxidoreductase activity"/>
    <property type="evidence" value="ECO:0007669"/>
    <property type="project" value="UniProtKB-KW"/>
</dbReference>
<proteinExistence type="predicted"/>
<protein>
    <submittedName>
        <fullName evidence="3">NADPH-Fe(3+) oxidoreductase subunit beta</fullName>
        <ecNumber evidence="3">1.-.-.-</ecNumber>
    </submittedName>
</protein>
<feature type="domain" description="FAD/NAD(P)-binding" evidence="1">
    <location>
        <begin position="79"/>
        <end position="376"/>
    </location>
</feature>
<dbReference type="InterPro" id="IPR023753">
    <property type="entry name" value="FAD/NAD-binding_dom"/>
</dbReference>
<keyword evidence="3" id="KW-0560">Oxidoreductase</keyword>
<name>A0A644ZKW7_9ZZZZ</name>
<dbReference type="PRINTS" id="PR00419">
    <property type="entry name" value="ADXRDTASE"/>
</dbReference>
<dbReference type="EMBL" id="VSSQ01009372">
    <property type="protein sequence ID" value="MPM41436.1"/>
    <property type="molecule type" value="Genomic_DNA"/>
</dbReference>
<dbReference type="PANTHER" id="PTHR42783:SF3">
    <property type="entry name" value="GLUTAMATE SYNTHASE [NADPH] SMALL CHAIN-RELATED"/>
    <property type="match status" value="1"/>
</dbReference>
<dbReference type="PANTHER" id="PTHR42783">
    <property type="entry name" value="GLUTAMATE SYNTHASE [NADPH] SMALL CHAIN"/>
    <property type="match status" value="1"/>
</dbReference>
<evidence type="ECO:0000313" key="3">
    <source>
        <dbReference type="EMBL" id="MPM41436.1"/>
    </source>
</evidence>
<dbReference type="SUPFAM" id="SSF51971">
    <property type="entry name" value="Nucleotide-binding domain"/>
    <property type="match status" value="2"/>
</dbReference>
<dbReference type="Pfam" id="PF07992">
    <property type="entry name" value="Pyr_redox_2"/>
    <property type="match status" value="1"/>
</dbReference>